<dbReference type="PATRIC" id="fig|883114.3.peg.1780"/>
<dbReference type="HOGENOM" id="CLU_108859_0_0_9"/>
<dbReference type="AlphaFoldDB" id="H3NR22"/>
<reference evidence="2 3" key="1">
    <citation type="submission" date="2012-01" db="EMBL/GenBank/DDBJ databases">
        <title>The Genome Sequence of Helcococcus kunzii ATCC 51366.</title>
        <authorList>
            <consortium name="The Broad Institute Genome Sequencing Platform"/>
            <person name="Earl A."/>
            <person name="Ward D."/>
            <person name="Feldgarden M."/>
            <person name="Gevers D."/>
            <person name="Huys G."/>
            <person name="Young S.K."/>
            <person name="Zeng Q."/>
            <person name="Gargeya S."/>
            <person name="Fitzgerald M."/>
            <person name="Haas B."/>
            <person name="Abouelleil A."/>
            <person name="Alvarado L."/>
            <person name="Arachchi H.M."/>
            <person name="Berlin A."/>
            <person name="Chapman S.B."/>
            <person name="Gearin G."/>
            <person name="Goldberg J."/>
            <person name="Griggs A."/>
            <person name="Gujja S."/>
            <person name="Hansen M."/>
            <person name="Heiman D."/>
            <person name="Howarth C."/>
            <person name="Larimer J."/>
            <person name="Lui A."/>
            <person name="MacDonald P.J.P."/>
            <person name="McCowen C."/>
            <person name="Montmayeur A."/>
            <person name="Murphy C."/>
            <person name="Neiman D."/>
            <person name="Pearson M."/>
            <person name="Priest M."/>
            <person name="Roberts A."/>
            <person name="Saif S."/>
            <person name="Shea T."/>
            <person name="Sisk P."/>
            <person name="Stolte C."/>
            <person name="Sykes S."/>
            <person name="Wortman J."/>
            <person name="Nusbaum C."/>
            <person name="Birren B."/>
        </authorList>
    </citation>
    <scope>NUCLEOTIDE SEQUENCE [LARGE SCALE GENOMIC DNA]</scope>
    <source>
        <strain evidence="2 3">ATCC 51366</strain>
    </source>
</reference>
<sequence length="126" mass="14418">MQVIEVIENKKDYIELLLLADKQEDMIDRYLDRGKMYVIDDNGIKCECVVTNEGNGILEIKNIATVTEYQGKGYAKFLIEFIAKKYKGKYKILQVGTGDSLSTIPFYEKCGFVRSNIIPIFSLTIM</sequence>
<dbReference type="Pfam" id="PF13508">
    <property type="entry name" value="Acetyltransf_7"/>
    <property type="match status" value="1"/>
</dbReference>
<dbReference type="InterPro" id="IPR000182">
    <property type="entry name" value="GNAT_dom"/>
</dbReference>
<keyword evidence="3" id="KW-1185">Reference proteome</keyword>
<dbReference type="CDD" id="cd04301">
    <property type="entry name" value="NAT_SF"/>
    <property type="match status" value="1"/>
</dbReference>
<dbReference type="GeneID" id="96999704"/>
<evidence type="ECO:0000313" key="2">
    <source>
        <dbReference type="EMBL" id="EHR31970.1"/>
    </source>
</evidence>
<dbReference type="STRING" id="883114.HMPREF9709_01783"/>
<dbReference type="GO" id="GO:0016747">
    <property type="term" value="F:acyltransferase activity, transferring groups other than amino-acyl groups"/>
    <property type="evidence" value="ECO:0007669"/>
    <property type="project" value="InterPro"/>
</dbReference>
<dbReference type="PROSITE" id="PS51186">
    <property type="entry name" value="GNAT"/>
    <property type="match status" value="1"/>
</dbReference>
<dbReference type="Proteomes" id="UP000004191">
    <property type="component" value="Unassembled WGS sequence"/>
</dbReference>
<gene>
    <name evidence="2" type="ORF">HMPREF9709_01783</name>
</gene>
<evidence type="ECO:0000259" key="1">
    <source>
        <dbReference type="PROSITE" id="PS51186"/>
    </source>
</evidence>
<comment type="caution">
    <text evidence="2">The sequence shown here is derived from an EMBL/GenBank/DDBJ whole genome shotgun (WGS) entry which is preliminary data.</text>
</comment>
<dbReference type="eggNOG" id="COG0456">
    <property type="taxonomic scope" value="Bacteria"/>
</dbReference>
<name>H3NR22_9FIRM</name>
<dbReference type="RefSeq" id="WP_005399297.1">
    <property type="nucleotide sequence ID" value="NZ_JH601089.1"/>
</dbReference>
<feature type="domain" description="N-acetyltransferase" evidence="1">
    <location>
        <begin position="1"/>
        <end position="126"/>
    </location>
</feature>
<evidence type="ECO:0000313" key="3">
    <source>
        <dbReference type="Proteomes" id="UP000004191"/>
    </source>
</evidence>
<protein>
    <recommendedName>
        <fullName evidence="1">N-acetyltransferase domain-containing protein</fullName>
    </recommendedName>
</protein>
<accession>H3NR22</accession>
<dbReference type="Gene3D" id="3.40.630.30">
    <property type="match status" value="1"/>
</dbReference>
<dbReference type="EMBL" id="AGEI01000032">
    <property type="protein sequence ID" value="EHR31970.1"/>
    <property type="molecule type" value="Genomic_DNA"/>
</dbReference>
<dbReference type="InterPro" id="IPR016181">
    <property type="entry name" value="Acyl_CoA_acyltransferase"/>
</dbReference>
<dbReference type="SUPFAM" id="SSF55729">
    <property type="entry name" value="Acyl-CoA N-acyltransferases (Nat)"/>
    <property type="match status" value="1"/>
</dbReference>
<proteinExistence type="predicted"/>
<organism evidence="2 3">
    <name type="scientific">Helcococcus kunzii ATCC 51366</name>
    <dbReference type="NCBI Taxonomy" id="883114"/>
    <lineage>
        <taxon>Bacteria</taxon>
        <taxon>Bacillati</taxon>
        <taxon>Bacillota</taxon>
        <taxon>Tissierellia</taxon>
        <taxon>Tissierellales</taxon>
        <taxon>Peptoniphilaceae</taxon>
        <taxon>Helcococcus</taxon>
    </lineage>
</organism>